<sequence>MATDHLDLQQMEKKCLESFKEYAQRWRDMGIEVQPPLTDKEMTSMFMNTLWAPFYDRMVGNASPIFFDIIVIGERIEYGIKHWSYVLPHTVSETPKPVNSNSLRPFVQGQGSKTNSDTWRFDPIPMTYTELLPQLIQNRQLAPISMIPIQPPYPKWYDSNARCDYHARGAGHSTENCLALKRKVQSLINTGWLSFKKSGEKPNINENPLPNHENPKVNPVDDLVEKCKNEVHEIVMPTEALFEGLFEAEYVSREYLDPNIRYEKYDESKHCIFHQGVAGHVVQQCQKFRSKIQQLMDSKILTVYRGQEKDEKRDSKICSLMDEVLEKEDSFVPRPLAVFYQKSRNESTFYNPKKLTIQVPCPFKFEDLKAVPWRYDCQVITSPSVDNIIGISGITQSGRCYKPDNLTVPSDGLILEQGRKNEKRNVEHCEDQDVKMLIIAKDIEYKKLVMNEEENEFLKIVKQIFTDDKIPPEGLGHTKALHIQVKCKDYVIARCLVDNGSALNIMHKSTLLKLPMDMSHIKSSTMVVKAFDGHVEK</sequence>
<evidence type="ECO:0000313" key="2">
    <source>
        <dbReference type="RefSeq" id="XP_050946525.1"/>
    </source>
</evidence>
<dbReference type="GeneID" id="127151151"/>
<accession>A0ABM3L914</accession>
<dbReference type="RefSeq" id="XP_050946525.1">
    <property type="nucleotide sequence ID" value="XM_051090568.1"/>
</dbReference>
<organism evidence="1 2">
    <name type="scientific">Cucumis melo</name>
    <name type="common">Muskmelon</name>
    <dbReference type="NCBI Taxonomy" id="3656"/>
    <lineage>
        <taxon>Eukaryota</taxon>
        <taxon>Viridiplantae</taxon>
        <taxon>Streptophyta</taxon>
        <taxon>Embryophyta</taxon>
        <taxon>Tracheophyta</taxon>
        <taxon>Spermatophyta</taxon>
        <taxon>Magnoliopsida</taxon>
        <taxon>eudicotyledons</taxon>
        <taxon>Gunneridae</taxon>
        <taxon>Pentapetalae</taxon>
        <taxon>rosids</taxon>
        <taxon>fabids</taxon>
        <taxon>Cucurbitales</taxon>
        <taxon>Cucurbitaceae</taxon>
        <taxon>Benincaseae</taxon>
        <taxon>Cucumis</taxon>
    </lineage>
</organism>
<evidence type="ECO:0000313" key="1">
    <source>
        <dbReference type="Proteomes" id="UP001652600"/>
    </source>
</evidence>
<dbReference type="Proteomes" id="UP001652600">
    <property type="component" value="Chromosome 10"/>
</dbReference>
<proteinExistence type="predicted"/>
<keyword evidence="1" id="KW-1185">Reference proteome</keyword>
<name>A0ABM3L914_CUCME</name>
<protein>
    <submittedName>
        <fullName evidence="2">Uncharacterized protein LOC127151151</fullName>
    </submittedName>
</protein>
<dbReference type="PANTHER" id="PTHR32108:SF9">
    <property type="entry name" value="REVERSE TRANSCRIPTASE RNASE H-LIKE DOMAIN-CONTAINING PROTEIN"/>
    <property type="match status" value="1"/>
</dbReference>
<dbReference type="PANTHER" id="PTHR32108">
    <property type="entry name" value="DNA-DIRECTED RNA POLYMERASE SUBUNIT ALPHA"/>
    <property type="match status" value="1"/>
</dbReference>
<gene>
    <name evidence="2" type="primary">LOC127151151</name>
</gene>
<reference evidence="2" key="1">
    <citation type="submission" date="2025-08" db="UniProtKB">
        <authorList>
            <consortium name="RefSeq"/>
        </authorList>
    </citation>
    <scope>IDENTIFICATION</scope>
    <source>
        <tissue evidence="2">Stem</tissue>
    </source>
</reference>